<accession>A0A195FRP4</accession>
<name>A0A195FRP4_9HYME</name>
<dbReference type="EMBL" id="KQ981305">
    <property type="protein sequence ID" value="KYN42957.1"/>
    <property type="molecule type" value="Genomic_DNA"/>
</dbReference>
<organism evidence="1 2">
    <name type="scientific">Trachymyrmex septentrionalis</name>
    <dbReference type="NCBI Taxonomy" id="34720"/>
    <lineage>
        <taxon>Eukaryota</taxon>
        <taxon>Metazoa</taxon>
        <taxon>Ecdysozoa</taxon>
        <taxon>Arthropoda</taxon>
        <taxon>Hexapoda</taxon>
        <taxon>Insecta</taxon>
        <taxon>Pterygota</taxon>
        <taxon>Neoptera</taxon>
        <taxon>Endopterygota</taxon>
        <taxon>Hymenoptera</taxon>
        <taxon>Apocrita</taxon>
        <taxon>Aculeata</taxon>
        <taxon>Formicoidea</taxon>
        <taxon>Formicidae</taxon>
        <taxon>Myrmicinae</taxon>
        <taxon>Trachymyrmex</taxon>
    </lineage>
</organism>
<dbReference type="Proteomes" id="UP000078541">
    <property type="component" value="Unassembled WGS sequence"/>
</dbReference>
<evidence type="ECO:0000313" key="2">
    <source>
        <dbReference type="Proteomes" id="UP000078541"/>
    </source>
</evidence>
<sequence length="146" mass="16467">MLVVCARIPVDLEFIINLANLYKDLYKESSIKEVLTSWVLSLLLSFIILVSESLVAERTADGNDVSSQVTTVFQAQPSAQEFIGEKKLGKRSYNLLSLPYTRTYTPVLPWYRLGGLSSYGLYGNGWYPSGWPLSYGGWHGGWYKGW</sequence>
<gene>
    <name evidence="1" type="ORF">ALC56_02762</name>
</gene>
<proteinExistence type="predicted"/>
<keyword evidence="2" id="KW-1185">Reference proteome</keyword>
<dbReference type="AlphaFoldDB" id="A0A195FRP4"/>
<reference evidence="1 2" key="1">
    <citation type="submission" date="2016-03" db="EMBL/GenBank/DDBJ databases">
        <title>Trachymyrmex septentrionalis WGS genome.</title>
        <authorList>
            <person name="Nygaard S."/>
            <person name="Hu H."/>
            <person name="Boomsma J."/>
            <person name="Zhang G."/>
        </authorList>
    </citation>
    <scope>NUCLEOTIDE SEQUENCE [LARGE SCALE GENOMIC DNA]</scope>
    <source>
        <strain evidence="1">Tsep2-gDNA-1</strain>
        <tissue evidence="1">Whole body</tissue>
    </source>
</reference>
<evidence type="ECO:0000313" key="1">
    <source>
        <dbReference type="EMBL" id="KYN42957.1"/>
    </source>
</evidence>
<protein>
    <submittedName>
        <fullName evidence="1">Uncharacterized protein</fullName>
    </submittedName>
</protein>